<organism evidence="1 2">
    <name type="scientific">Deinococcus roseus</name>
    <dbReference type="NCBI Taxonomy" id="392414"/>
    <lineage>
        <taxon>Bacteria</taxon>
        <taxon>Thermotogati</taxon>
        <taxon>Deinococcota</taxon>
        <taxon>Deinococci</taxon>
        <taxon>Deinococcales</taxon>
        <taxon>Deinococcaceae</taxon>
        <taxon>Deinococcus</taxon>
    </lineage>
</organism>
<reference evidence="2" key="1">
    <citation type="journal article" date="2019" name="Int. J. Syst. Evol. Microbiol.">
        <title>The Global Catalogue of Microorganisms (GCM) 10K type strain sequencing project: providing services to taxonomists for standard genome sequencing and annotation.</title>
        <authorList>
            <consortium name="The Broad Institute Genomics Platform"/>
            <consortium name="The Broad Institute Genome Sequencing Center for Infectious Disease"/>
            <person name="Wu L."/>
            <person name="Ma J."/>
        </authorList>
    </citation>
    <scope>NUCLEOTIDE SEQUENCE [LARGE SCALE GENOMIC DNA]</scope>
    <source>
        <strain evidence="2">JCM 14370</strain>
    </source>
</reference>
<evidence type="ECO:0000313" key="2">
    <source>
        <dbReference type="Proteomes" id="UP000632222"/>
    </source>
</evidence>
<keyword evidence="2" id="KW-1185">Reference proteome</keyword>
<protein>
    <submittedName>
        <fullName evidence="1">Uncharacterized protein</fullName>
    </submittedName>
</protein>
<sequence>MNTFQTQISGWNLNGKDLPEWLMGHLSGFWNVPGLTSSVQGKLNVVYLPEAPAFPTEGLPLNIQTPAGNVQGFEKTTGLWLGTEQAGIRLEHRKNQIRMTIWGELQDLQAPLHVLALELLRFSGLVPLQGTVYTQNGLGWVVLDQPVTQAAHAQLRNRGFELLCEGQCWYSPRNGKVYGFSPSNRGVSMHTSALVSVILNRLVVLSNAGRQEIKLGSKQALNLLQSISGVSLFSSNKQHNAFVLNHLLVMHGVHQWSLPSQQPQVRAATPSNLWQRSPFSPRQFAI</sequence>
<gene>
    <name evidence="1" type="ORF">GCM10008938_35530</name>
</gene>
<comment type="caution">
    <text evidence="1">The sequence shown here is derived from an EMBL/GenBank/DDBJ whole genome shotgun (WGS) entry which is preliminary data.</text>
</comment>
<evidence type="ECO:0000313" key="1">
    <source>
        <dbReference type="EMBL" id="GGJ46222.1"/>
    </source>
</evidence>
<dbReference type="EMBL" id="BMOD01000016">
    <property type="protein sequence ID" value="GGJ46222.1"/>
    <property type="molecule type" value="Genomic_DNA"/>
</dbReference>
<proteinExistence type="predicted"/>
<accession>A0ABQ2D4Y3</accession>
<dbReference type="RefSeq" id="WP_189004887.1">
    <property type="nucleotide sequence ID" value="NZ_BMOD01000016.1"/>
</dbReference>
<dbReference type="Proteomes" id="UP000632222">
    <property type="component" value="Unassembled WGS sequence"/>
</dbReference>
<name>A0ABQ2D4Y3_9DEIO</name>